<dbReference type="Proteomes" id="UP000472727">
    <property type="component" value="Unassembled WGS sequence"/>
</dbReference>
<evidence type="ECO:0000313" key="2">
    <source>
        <dbReference type="Proteomes" id="UP000472727"/>
    </source>
</evidence>
<sequence>MPKIHSQAYNFGGFVQREVDPGTSQYTCSISLYKAPASVRNCPAFNLTLSYNPLNNKDIGLGEGWALNLPSYEHGKSGTLLLSSGEHDKVEETPNGLTAKDQKLKNLKTFTSRKEAPTTRSLTRLFAEVFMDKLRRPTTPQ</sequence>
<name>A0A7C8V1S8_ORBOL</name>
<protein>
    <submittedName>
        <fullName evidence="1">Uncharacterized protein</fullName>
    </submittedName>
</protein>
<reference evidence="1 2" key="1">
    <citation type="submission" date="2019-06" db="EMBL/GenBank/DDBJ databases">
        <authorList>
            <person name="Palmer J.M."/>
        </authorList>
    </citation>
    <scope>NUCLEOTIDE SEQUENCE [LARGE SCALE GENOMIC DNA]</scope>
    <source>
        <strain evidence="1 2">TWF106</strain>
    </source>
</reference>
<proteinExistence type="predicted"/>
<comment type="caution">
    <text evidence="1">The sequence shown here is derived from an EMBL/GenBank/DDBJ whole genome shotgun (WGS) entry which is preliminary data.</text>
</comment>
<organism evidence="1 2">
    <name type="scientific">Orbilia oligospora</name>
    <name type="common">Nematode-trapping fungus</name>
    <name type="synonym">Arthrobotrys oligospora</name>
    <dbReference type="NCBI Taxonomy" id="2813651"/>
    <lineage>
        <taxon>Eukaryota</taxon>
        <taxon>Fungi</taxon>
        <taxon>Dikarya</taxon>
        <taxon>Ascomycota</taxon>
        <taxon>Pezizomycotina</taxon>
        <taxon>Orbiliomycetes</taxon>
        <taxon>Orbiliales</taxon>
        <taxon>Orbiliaceae</taxon>
        <taxon>Orbilia</taxon>
    </lineage>
</organism>
<dbReference type="EMBL" id="WIWS01000013">
    <property type="protein sequence ID" value="KAF3225839.1"/>
    <property type="molecule type" value="Genomic_DNA"/>
</dbReference>
<dbReference type="AlphaFoldDB" id="A0A7C8V1S8"/>
<accession>A0A7C8V1S8</accession>
<gene>
    <name evidence="1" type="ORF">TWF106_001712</name>
</gene>
<evidence type="ECO:0000313" key="1">
    <source>
        <dbReference type="EMBL" id="KAF3225839.1"/>
    </source>
</evidence>